<sequence length="159" mass="17939">MNKPRKTPHHYSVKPATLILGPSRWLASLFTLMGSIAGVAILLLPWAWWVKAILIVGIIAAVVRQINRDVWRKHPTAPVIIELDHAGKLWLTMCNDMRYSAQVQGSTLVTAGFTVLNLKLEQGRVSCVILPDAVDAEAFRRLRVWLRWRAHEEDNANTV</sequence>
<comment type="caution">
    <text evidence="2">The sequence shown here is derived from an EMBL/GenBank/DDBJ whole genome shotgun (WGS) entry which is preliminary data.</text>
</comment>
<keyword evidence="3" id="KW-1185">Reference proteome</keyword>
<accession>A0ABW8GJT3</accession>
<feature type="transmembrane region" description="Helical" evidence="1">
    <location>
        <begin position="46"/>
        <end position="63"/>
    </location>
</feature>
<dbReference type="Pfam" id="PF07254">
    <property type="entry name" value="Cpta_toxin"/>
    <property type="match status" value="1"/>
</dbReference>
<dbReference type="RefSeq" id="WP_400880239.1">
    <property type="nucleotide sequence ID" value="NZ_JBIWXY010000001.1"/>
</dbReference>
<evidence type="ECO:0000313" key="2">
    <source>
        <dbReference type="EMBL" id="MFJ5445641.1"/>
    </source>
</evidence>
<dbReference type="EMBL" id="JBIWXY010000001">
    <property type="protein sequence ID" value="MFJ5445641.1"/>
    <property type="molecule type" value="Genomic_DNA"/>
</dbReference>
<name>A0ABW8GJT3_9PROT</name>
<proteinExistence type="predicted"/>
<protein>
    <submittedName>
        <fullName evidence="2">Protein YgfX</fullName>
    </submittedName>
</protein>
<dbReference type="Proteomes" id="UP001617669">
    <property type="component" value="Unassembled WGS sequence"/>
</dbReference>
<evidence type="ECO:0000256" key="1">
    <source>
        <dbReference type="SAM" id="Phobius"/>
    </source>
</evidence>
<organism evidence="2 3">
    <name type="scientific">Methylobacillus methanolivorans</name>
    <dbReference type="NCBI Taxonomy" id="1848927"/>
    <lineage>
        <taxon>Bacteria</taxon>
        <taxon>Pseudomonadati</taxon>
        <taxon>Pseudomonadota</taxon>
        <taxon>Betaproteobacteria</taxon>
        <taxon>Nitrosomonadales</taxon>
        <taxon>Methylophilaceae</taxon>
        <taxon>Methylobacillus</taxon>
    </lineage>
</organism>
<keyword evidence="1" id="KW-0472">Membrane</keyword>
<keyword evidence="1" id="KW-0812">Transmembrane</keyword>
<feature type="transmembrane region" description="Helical" evidence="1">
    <location>
        <begin position="21"/>
        <end position="40"/>
    </location>
</feature>
<evidence type="ECO:0000313" key="3">
    <source>
        <dbReference type="Proteomes" id="UP001617669"/>
    </source>
</evidence>
<dbReference type="InterPro" id="IPR009883">
    <property type="entry name" value="YgfX"/>
</dbReference>
<gene>
    <name evidence="2" type="ORF">ACIKP9_05315</name>
</gene>
<keyword evidence="1" id="KW-1133">Transmembrane helix</keyword>
<reference evidence="2 3" key="1">
    <citation type="submission" date="2024-11" db="EMBL/GenBank/DDBJ databases">
        <authorList>
            <person name="Kaparullina E.N."/>
            <person name="Delegan Y.A."/>
            <person name="Doronina N.V."/>
        </authorList>
    </citation>
    <scope>NUCLEOTIDE SEQUENCE [LARGE SCALE GENOMIC DNA]</scope>
    <source>
        <strain evidence="2 3">7sh_L</strain>
    </source>
</reference>